<sequence length="410" mass="45771">MSRLSSSPALVNEDQEFEGDNGDKSSGFGGDSDVDRRVIGDADSMESYDADDEDADADGDAISDRESFTHGSPIVDRTKIRPQVGVDEVVGSNESKVNPEYPVDEPNNLQSKTGVDGLIRLNEGDRLHEMVRKRFISGMEDLGVNAQIEHIYRNLFNASAIKLARLQTFIIYAKALKHKTGNHTNIRYAWFGASKDDIEKIISHGFSHDNIEKDGAFGYGLYLCTDNSLIESVKSSTVDDEGMKHILLCRVILGRAEVVKPGSKQCHPSSNEFHLGVDNMEFPKKLIIWSTQLNTHVLPEFMISFKTQSGSNGPEIKRVQLDEPVTGPWMPIKALVSGLSKILPPEASQKIDEYHRKYIENKISRHDMLLGFRGLAGDRLLLRVVKDYKDQQQLKQAKATNSKADRLLIK</sequence>
<dbReference type="EMBL" id="CM042061">
    <property type="protein sequence ID" value="KAI3673508.1"/>
    <property type="molecule type" value="Genomic_DNA"/>
</dbReference>
<reference evidence="1 2" key="2">
    <citation type="journal article" date="2022" name="Mol. Ecol. Resour.">
        <title>The genomes of chicory, endive, great burdock and yacon provide insights into Asteraceae paleo-polyploidization history and plant inulin production.</title>
        <authorList>
            <person name="Fan W."/>
            <person name="Wang S."/>
            <person name="Wang H."/>
            <person name="Wang A."/>
            <person name="Jiang F."/>
            <person name="Liu H."/>
            <person name="Zhao H."/>
            <person name="Xu D."/>
            <person name="Zhang Y."/>
        </authorList>
    </citation>
    <scope>NUCLEOTIDE SEQUENCE [LARGE SCALE GENOMIC DNA]</scope>
    <source>
        <strain evidence="2">cv. Niubang</strain>
    </source>
</reference>
<organism evidence="1 2">
    <name type="scientific">Arctium lappa</name>
    <name type="common">Greater burdock</name>
    <name type="synonym">Lappa major</name>
    <dbReference type="NCBI Taxonomy" id="4217"/>
    <lineage>
        <taxon>Eukaryota</taxon>
        <taxon>Viridiplantae</taxon>
        <taxon>Streptophyta</taxon>
        <taxon>Embryophyta</taxon>
        <taxon>Tracheophyta</taxon>
        <taxon>Spermatophyta</taxon>
        <taxon>Magnoliopsida</taxon>
        <taxon>eudicotyledons</taxon>
        <taxon>Gunneridae</taxon>
        <taxon>Pentapetalae</taxon>
        <taxon>asterids</taxon>
        <taxon>campanulids</taxon>
        <taxon>Asterales</taxon>
        <taxon>Asteraceae</taxon>
        <taxon>Carduoideae</taxon>
        <taxon>Cardueae</taxon>
        <taxon>Arctiinae</taxon>
        <taxon>Arctium</taxon>
    </lineage>
</organism>
<protein>
    <submittedName>
        <fullName evidence="1">Uncharacterized protein</fullName>
    </submittedName>
</protein>
<gene>
    <name evidence="1" type="ORF">L6452_39630</name>
</gene>
<proteinExistence type="predicted"/>
<accession>A0ACB8XTZ4</accession>
<name>A0ACB8XTZ4_ARCLA</name>
<dbReference type="Proteomes" id="UP001055879">
    <property type="component" value="Linkage Group LG15"/>
</dbReference>
<evidence type="ECO:0000313" key="1">
    <source>
        <dbReference type="EMBL" id="KAI3673508.1"/>
    </source>
</evidence>
<comment type="caution">
    <text evidence="1">The sequence shown here is derived from an EMBL/GenBank/DDBJ whole genome shotgun (WGS) entry which is preliminary data.</text>
</comment>
<reference evidence="2" key="1">
    <citation type="journal article" date="2022" name="Mol. Ecol. Resour.">
        <title>The genomes of chicory, endive, great burdock and yacon provide insights into Asteraceae palaeo-polyploidization history and plant inulin production.</title>
        <authorList>
            <person name="Fan W."/>
            <person name="Wang S."/>
            <person name="Wang H."/>
            <person name="Wang A."/>
            <person name="Jiang F."/>
            <person name="Liu H."/>
            <person name="Zhao H."/>
            <person name="Xu D."/>
            <person name="Zhang Y."/>
        </authorList>
    </citation>
    <scope>NUCLEOTIDE SEQUENCE [LARGE SCALE GENOMIC DNA]</scope>
    <source>
        <strain evidence="2">cv. Niubang</strain>
    </source>
</reference>
<keyword evidence="2" id="KW-1185">Reference proteome</keyword>
<evidence type="ECO:0000313" key="2">
    <source>
        <dbReference type="Proteomes" id="UP001055879"/>
    </source>
</evidence>